<dbReference type="Gene3D" id="3.40.50.300">
    <property type="entry name" value="P-loop containing nucleotide triphosphate hydrolases"/>
    <property type="match status" value="1"/>
</dbReference>
<dbReference type="eggNOG" id="arCOG00352">
    <property type="taxonomic scope" value="Archaea"/>
</dbReference>
<sequence length="338" mass="38746">MSIKDRRERDLSRYYIKTYKELLKHVDSKLRSLRTPATARKTILLNKLKLAYRIIHDELGVIVSVLDVVDGMPEFFRELYRIYVGEDPDRTRQVFKAYMRIAKEIAQEYLDEIRRGSSDPVKVFREGLGRLLSLYRRKARIIGLVKKYVSEVARMPDVSGDYRVVISGVPQVGKSTLISKLTRAKPEIGSYPFTTRNIIVGHMVVGDIGRIVLIDSPGIIDTSLDEKNIIEKRAILAVKYLADHLLFVFDVNPSFYYSIEEQLRVYEVVRKLIGEKPVTLVVNKVDLVPGDILREMVELIESRTGLKPICISALLEINMDALRKVLVEAFMAYTQRPG</sequence>
<dbReference type="STRING" id="490899.DKAM_1284"/>
<dbReference type="InterPro" id="IPR041623">
    <property type="entry name" value="NOG1_N"/>
</dbReference>
<dbReference type="HOGENOM" id="CLU_011784_0_0_2"/>
<feature type="domain" description="OBG-type G" evidence="2">
    <location>
        <begin position="162"/>
        <end position="331"/>
    </location>
</feature>
<dbReference type="PROSITE" id="PS51710">
    <property type="entry name" value="G_OBG"/>
    <property type="match status" value="1"/>
</dbReference>
<gene>
    <name evidence="3" type="ordered locus">DKAM_1284</name>
</gene>
<dbReference type="GeneID" id="7171344"/>
<dbReference type="InterPro" id="IPR027417">
    <property type="entry name" value="P-loop_NTPase"/>
</dbReference>
<evidence type="ECO:0000259" key="2">
    <source>
        <dbReference type="PROSITE" id="PS51710"/>
    </source>
</evidence>
<name>B8D679_DESA1</name>
<dbReference type="Proteomes" id="UP000006903">
    <property type="component" value="Chromosome"/>
</dbReference>
<dbReference type="Pfam" id="PF17835">
    <property type="entry name" value="NOG1_N"/>
    <property type="match status" value="1"/>
</dbReference>
<dbReference type="AlphaFoldDB" id="B8D679"/>
<dbReference type="PRINTS" id="PR00326">
    <property type="entry name" value="GTP1OBG"/>
</dbReference>
<dbReference type="EMBL" id="CP001140">
    <property type="protein sequence ID" value="ACL11610.1"/>
    <property type="molecule type" value="Genomic_DNA"/>
</dbReference>
<organism evidence="3 4">
    <name type="scientific">Desulfurococcus amylolyticus (strain DSM 18924 / JCM 16383 / VKM B-2413 / 1221n)</name>
    <name type="common">Desulfurococcus kamchatkensis</name>
    <dbReference type="NCBI Taxonomy" id="490899"/>
    <lineage>
        <taxon>Archaea</taxon>
        <taxon>Thermoproteota</taxon>
        <taxon>Thermoprotei</taxon>
        <taxon>Desulfurococcales</taxon>
        <taxon>Desulfurococcaceae</taxon>
        <taxon>Desulfurococcus</taxon>
    </lineage>
</organism>
<dbReference type="NCBIfam" id="TIGR00231">
    <property type="entry name" value="small_GTP"/>
    <property type="match status" value="1"/>
</dbReference>
<dbReference type="Pfam" id="PF01926">
    <property type="entry name" value="MMR_HSR1"/>
    <property type="match status" value="1"/>
</dbReference>
<proteinExistence type="predicted"/>
<protein>
    <submittedName>
        <fullName evidence="3">Small GTP-binding protein</fullName>
    </submittedName>
</protein>
<dbReference type="SUPFAM" id="SSF52540">
    <property type="entry name" value="P-loop containing nucleoside triphosphate hydrolases"/>
    <property type="match status" value="1"/>
</dbReference>
<dbReference type="Gene3D" id="1.20.120.1190">
    <property type="match status" value="1"/>
</dbReference>
<reference evidence="3 4" key="1">
    <citation type="journal article" date="2009" name="J. Bacteriol.">
        <title>Complete genome sequence of the anaerobic, protein-degrading hyperthermophilic crenarchaeon Desulfurococcus kamchatkensis.</title>
        <authorList>
            <person name="Ravin N.V."/>
            <person name="Mardanov A.V."/>
            <person name="Beletsky A.V."/>
            <person name="Kublanov I.V."/>
            <person name="Kolganova T.V."/>
            <person name="Lebedinsky A.V."/>
            <person name="Chernyh N.A."/>
            <person name="Bonch-Osmolovskaya E.A."/>
            <person name="Skryabin K.G."/>
        </authorList>
    </citation>
    <scope>NUCLEOTIDE SEQUENCE [LARGE SCALE GENOMIC DNA]</scope>
    <source>
        <strain evidence="4">DSM 18924 / JCM 16383 / VKM B-2413 / 1221n</strain>
    </source>
</reference>
<accession>B8D679</accession>
<keyword evidence="1" id="KW-0547">Nucleotide-binding</keyword>
<evidence type="ECO:0000256" key="1">
    <source>
        <dbReference type="ARBA" id="ARBA00022741"/>
    </source>
</evidence>
<dbReference type="RefSeq" id="WP_012608951.1">
    <property type="nucleotide sequence ID" value="NC_011766.1"/>
</dbReference>
<dbReference type="InterPro" id="IPR006073">
    <property type="entry name" value="GTP-bd"/>
</dbReference>
<dbReference type="GO" id="GO:0005525">
    <property type="term" value="F:GTP binding"/>
    <property type="evidence" value="ECO:0007669"/>
    <property type="project" value="InterPro"/>
</dbReference>
<dbReference type="PANTHER" id="PTHR45759">
    <property type="entry name" value="NUCLEOLAR GTP-BINDING PROTEIN 1"/>
    <property type="match status" value="1"/>
</dbReference>
<dbReference type="KEGG" id="dka:DKAM_1284"/>
<dbReference type="InterPro" id="IPR031167">
    <property type="entry name" value="G_OBG"/>
</dbReference>
<dbReference type="InterPro" id="IPR005225">
    <property type="entry name" value="Small_GTP-bd"/>
</dbReference>
<evidence type="ECO:0000313" key="4">
    <source>
        <dbReference type="Proteomes" id="UP000006903"/>
    </source>
</evidence>
<evidence type="ECO:0000313" key="3">
    <source>
        <dbReference type="EMBL" id="ACL11610.1"/>
    </source>
</evidence>